<reference evidence="11" key="2">
    <citation type="journal article" date="2013" name="Nat. Genet.">
        <title>The genome of the platyfish, Xiphophorus maculatus, provides insights into evolutionary adaptation and several complex traits.</title>
        <authorList>
            <person name="Schartl M."/>
            <person name="Walter R.B."/>
            <person name="Shen Y."/>
            <person name="Garcia T."/>
            <person name="Catchen J."/>
            <person name="Amores A."/>
            <person name="Braasch I."/>
            <person name="Chalopin D."/>
            <person name="Volff J.N."/>
            <person name="Lesch K.P."/>
            <person name="Bisazza A."/>
            <person name="Minx P."/>
            <person name="Hillier L."/>
            <person name="Wilson R.K."/>
            <person name="Fuerstenberg S."/>
            <person name="Boore J."/>
            <person name="Searle S."/>
            <person name="Postlethwait J.H."/>
            <person name="Warren W.C."/>
        </authorList>
    </citation>
    <scope>NUCLEOTIDE SEQUENCE [LARGE SCALE GENOMIC DNA]</scope>
    <source>
        <strain evidence="11">JP 163 A</strain>
    </source>
</reference>
<evidence type="ECO:0000256" key="2">
    <source>
        <dbReference type="ARBA" id="ARBA00022729"/>
    </source>
</evidence>
<keyword evidence="4 5" id="KW-1015">Disulfide bond</keyword>
<feature type="domain" description="Sushi" evidence="9">
    <location>
        <begin position="21"/>
        <end position="83"/>
    </location>
</feature>
<dbReference type="PROSITE" id="PS50923">
    <property type="entry name" value="SUSHI"/>
    <property type="match status" value="4"/>
</dbReference>
<dbReference type="GeneID" id="102227137"/>
<sequence>MAVTAVFILISLGFAIIAEAQDCSKPAAGPNMNLRDEYITRQTFADGSKVYFSCNPGYTPARGSAFITCTAGTWSTVQLQCERKSCGSLGEVSNGHVDYDGIEFGDTATVTCNPGYMLVGRSSFRCEVSGWSGRLPTCDAVMCTTPAPVTNGAFDPLKDFYLFGEVVRYSCDKGLVLNGSKHITCSNDGKFSSSPPNCVKVECKDPVIENAVFVSGSRPPHGYMATVTYKCKSEYEMRGPNSVTCNITNQWSPSLPVCISKMITPVPTATSATITTTKKPKGVTSTQTPTSNSPGEGDAHSPTWIIIGVVLICSCLIGIIIFFIRKKRSRRNRIVKDPAKDGEDVALS</sequence>
<keyword evidence="2 8" id="KW-0732">Signal</keyword>
<evidence type="ECO:0000256" key="7">
    <source>
        <dbReference type="SAM" id="Phobius"/>
    </source>
</evidence>
<reference evidence="10" key="3">
    <citation type="submission" date="2025-08" db="UniProtKB">
        <authorList>
            <consortium name="Ensembl"/>
        </authorList>
    </citation>
    <scope>IDENTIFICATION</scope>
    <source>
        <strain evidence="10">JP 163 A</strain>
    </source>
</reference>
<dbReference type="GeneTree" id="ENSGT00940000154967"/>
<keyword evidence="7" id="KW-0812">Transmembrane</keyword>
<keyword evidence="11" id="KW-1185">Reference proteome</keyword>
<accession>A0A3B5QM87</accession>
<proteinExistence type="predicted"/>
<evidence type="ECO:0000256" key="6">
    <source>
        <dbReference type="SAM" id="MobiDB-lite"/>
    </source>
</evidence>
<keyword evidence="1 5" id="KW-0768">Sushi</keyword>
<feature type="compositionally biased region" description="Polar residues" evidence="6">
    <location>
        <begin position="283"/>
        <end position="294"/>
    </location>
</feature>
<dbReference type="InterPro" id="IPR051277">
    <property type="entry name" value="SEZ6_CSMD_C4BPB_Regulators"/>
</dbReference>
<dbReference type="Pfam" id="PF00084">
    <property type="entry name" value="Sushi"/>
    <property type="match status" value="4"/>
</dbReference>
<keyword evidence="7" id="KW-1133">Transmembrane helix</keyword>
<dbReference type="RefSeq" id="XP_023186869.1">
    <property type="nucleotide sequence ID" value="XM_023331101.1"/>
</dbReference>
<feature type="disulfide bond" evidence="5">
    <location>
        <begin position="171"/>
        <end position="198"/>
    </location>
</feature>
<feature type="disulfide bond" evidence="5">
    <location>
        <begin position="231"/>
        <end position="258"/>
    </location>
</feature>
<keyword evidence="7" id="KW-0472">Membrane</keyword>
<dbReference type="Proteomes" id="UP000002852">
    <property type="component" value="Unassembled WGS sequence"/>
</dbReference>
<feature type="domain" description="Sushi" evidence="9">
    <location>
        <begin position="141"/>
        <end position="200"/>
    </location>
</feature>
<dbReference type="Ensembl" id="ENSXMAT00000036254.1">
    <property type="protein sequence ID" value="ENSXMAP00000032634.1"/>
    <property type="gene ID" value="ENSXMAG00000022749.1"/>
</dbReference>
<keyword evidence="3" id="KW-0677">Repeat</keyword>
<organism evidence="10 11">
    <name type="scientific">Xiphophorus maculatus</name>
    <name type="common">Southern platyfish</name>
    <name type="synonym">Platypoecilus maculatus</name>
    <dbReference type="NCBI Taxonomy" id="8083"/>
    <lineage>
        <taxon>Eukaryota</taxon>
        <taxon>Metazoa</taxon>
        <taxon>Chordata</taxon>
        <taxon>Craniata</taxon>
        <taxon>Vertebrata</taxon>
        <taxon>Euteleostomi</taxon>
        <taxon>Actinopterygii</taxon>
        <taxon>Neopterygii</taxon>
        <taxon>Teleostei</taxon>
        <taxon>Neoteleostei</taxon>
        <taxon>Acanthomorphata</taxon>
        <taxon>Ovalentaria</taxon>
        <taxon>Atherinomorphae</taxon>
        <taxon>Cyprinodontiformes</taxon>
        <taxon>Poeciliidae</taxon>
        <taxon>Poeciliinae</taxon>
        <taxon>Xiphophorus</taxon>
    </lineage>
</organism>
<dbReference type="SMART" id="SM00032">
    <property type="entry name" value="CCP"/>
    <property type="match status" value="4"/>
</dbReference>
<dbReference type="OMA" id="EPPKCKV"/>
<dbReference type="FunFam" id="2.10.70.10:FF:000014">
    <property type="entry name" value="Membrane cofactor protein"/>
    <property type="match status" value="1"/>
</dbReference>
<feature type="chain" id="PRO_5017293177" evidence="8">
    <location>
        <begin position="21"/>
        <end position="348"/>
    </location>
</feature>
<evidence type="ECO:0000256" key="3">
    <source>
        <dbReference type="ARBA" id="ARBA00022737"/>
    </source>
</evidence>
<dbReference type="PANTHER" id="PTHR45656:SF4">
    <property type="entry name" value="PROTEIN CBR-CLEC-78"/>
    <property type="match status" value="1"/>
</dbReference>
<protein>
    <submittedName>
        <fullName evidence="10">Membrane cofactor protein-like</fullName>
    </submittedName>
</protein>
<name>A0A3B5QM87_XIPMA</name>
<dbReference type="SUPFAM" id="SSF57535">
    <property type="entry name" value="Complement control module/SCR domain"/>
    <property type="match status" value="4"/>
</dbReference>
<evidence type="ECO:0000256" key="5">
    <source>
        <dbReference type="PROSITE-ProRule" id="PRU00302"/>
    </source>
</evidence>
<feature type="disulfide bond" evidence="5">
    <location>
        <begin position="54"/>
        <end position="81"/>
    </location>
</feature>
<feature type="domain" description="Sushi" evidence="9">
    <location>
        <begin position="84"/>
        <end position="140"/>
    </location>
</feature>
<evidence type="ECO:0000256" key="8">
    <source>
        <dbReference type="SAM" id="SignalP"/>
    </source>
</evidence>
<feature type="signal peptide" evidence="8">
    <location>
        <begin position="1"/>
        <end position="20"/>
    </location>
</feature>
<feature type="transmembrane region" description="Helical" evidence="7">
    <location>
        <begin position="304"/>
        <end position="324"/>
    </location>
</feature>
<feature type="region of interest" description="Disordered" evidence="6">
    <location>
        <begin position="271"/>
        <end position="298"/>
    </location>
</feature>
<reference evidence="11" key="1">
    <citation type="submission" date="2012-01" db="EMBL/GenBank/DDBJ databases">
        <authorList>
            <person name="Walter R."/>
            <person name="Schartl M."/>
            <person name="Warren W."/>
        </authorList>
    </citation>
    <scope>NUCLEOTIDE SEQUENCE [LARGE SCALE GENOMIC DNA]</scope>
    <source>
        <strain evidence="11">JP 163 A</strain>
    </source>
</reference>
<evidence type="ECO:0000313" key="10">
    <source>
        <dbReference type="Ensembl" id="ENSXMAP00000032634.1"/>
    </source>
</evidence>
<dbReference type="InterPro" id="IPR035976">
    <property type="entry name" value="Sushi/SCR/CCP_sf"/>
</dbReference>
<dbReference type="Gene3D" id="2.10.70.10">
    <property type="entry name" value="Complement Module, domain 1"/>
    <property type="match status" value="4"/>
</dbReference>
<dbReference type="AlphaFoldDB" id="A0A3B5QM87"/>
<evidence type="ECO:0000256" key="4">
    <source>
        <dbReference type="ARBA" id="ARBA00023157"/>
    </source>
</evidence>
<evidence type="ECO:0000313" key="11">
    <source>
        <dbReference type="Proteomes" id="UP000002852"/>
    </source>
</evidence>
<feature type="domain" description="Sushi" evidence="9">
    <location>
        <begin position="201"/>
        <end position="260"/>
    </location>
</feature>
<dbReference type="CDD" id="cd00033">
    <property type="entry name" value="CCP"/>
    <property type="match status" value="4"/>
</dbReference>
<dbReference type="InParanoid" id="A0A3B5QM87"/>
<evidence type="ECO:0000259" key="9">
    <source>
        <dbReference type="PROSITE" id="PS50923"/>
    </source>
</evidence>
<comment type="caution">
    <text evidence="5">Lacks conserved residue(s) required for the propagation of feature annotation.</text>
</comment>
<dbReference type="InterPro" id="IPR000436">
    <property type="entry name" value="Sushi_SCR_CCP_dom"/>
</dbReference>
<dbReference type="PANTHER" id="PTHR45656">
    <property type="entry name" value="PROTEIN CBR-CLEC-78"/>
    <property type="match status" value="1"/>
</dbReference>
<evidence type="ECO:0000256" key="1">
    <source>
        <dbReference type="ARBA" id="ARBA00022659"/>
    </source>
</evidence>
<reference evidence="10" key="4">
    <citation type="submission" date="2025-09" db="UniProtKB">
        <authorList>
            <consortium name="Ensembl"/>
        </authorList>
    </citation>
    <scope>IDENTIFICATION</scope>
    <source>
        <strain evidence="10">JP 163 A</strain>
    </source>
</reference>